<dbReference type="PANTHER" id="PTHR23356">
    <property type="entry name" value="DPY30-RELATED"/>
    <property type="match status" value="1"/>
</dbReference>
<keyword evidence="6" id="KW-0539">Nucleus</keyword>
<dbReference type="PANTHER" id="PTHR23356:SF16">
    <property type="entry name" value="DPY30 DOMAIN CONTAINING 2"/>
    <property type="match status" value="1"/>
</dbReference>
<dbReference type="OMA" id="INYLAAY"/>
<evidence type="ECO:0000256" key="4">
    <source>
        <dbReference type="ARBA" id="ARBA00023015"/>
    </source>
</evidence>
<evidence type="ECO:0000256" key="7">
    <source>
        <dbReference type="ARBA" id="ARBA00044172"/>
    </source>
</evidence>
<dbReference type="InterPro" id="IPR007858">
    <property type="entry name" value="Dpy-30_motif"/>
</dbReference>
<reference evidence="10" key="1">
    <citation type="submission" date="2022-01" db="EMBL/GenBank/DDBJ databases">
        <authorList>
            <person name="Braso-Vives M."/>
        </authorList>
    </citation>
    <scope>NUCLEOTIDE SEQUENCE</scope>
</reference>
<gene>
    <name evidence="10" type="primary">DPY30</name>
    <name evidence="10" type="ORF">BLAG_LOCUS17479</name>
</gene>
<dbReference type="InterPro" id="IPR049629">
    <property type="entry name" value="DPY30_SDC1_DD"/>
</dbReference>
<dbReference type="GO" id="GO:0048188">
    <property type="term" value="C:Set1C/COMPASS complex"/>
    <property type="evidence" value="ECO:0007669"/>
    <property type="project" value="InterPro"/>
</dbReference>
<accession>A0A8K0EQD9</accession>
<dbReference type="AlphaFoldDB" id="A0A8K0EQD9"/>
<dbReference type="Pfam" id="PF05186">
    <property type="entry name" value="Dpy-30"/>
    <property type="match status" value="1"/>
</dbReference>
<evidence type="ECO:0000256" key="8">
    <source>
        <dbReference type="ARBA" id="ARBA00077481"/>
    </source>
</evidence>
<dbReference type="EMBL" id="OV696689">
    <property type="protein sequence ID" value="CAH1262420.1"/>
    <property type="molecule type" value="Genomic_DNA"/>
</dbReference>
<dbReference type="OrthoDB" id="417678at2759"/>
<keyword evidence="3" id="KW-0156">Chromatin regulator</keyword>
<sequence length="108" mass="11974">MADEQQPMQTGDAGNAATGEPQPMETPHEKLGLTDNVQKMITAEKEAAEKPIKQKVELQSLPTRAYLDQTVVPILLQGLSTLAKERPPNPIEYLAAYLLKNKSKFEEQ</sequence>
<dbReference type="InterPro" id="IPR037856">
    <property type="entry name" value="Sdc1/DPY30"/>
</dbReference>
<organism evidence="10 11">
    <name type="scientific">Branchiostoma lanceolatum</name>
    <name type="common">Common lancelet</name>
    <name type="synonym">Amphioxus lanceolatum</name>
    <dbReference type="NCBI Taxonomy" id="7740"/>
    <lineage>
        <taxon>Eukaryota</taxon>
        <taxon>Metazoa</taxon>
        <taxon>Chordata</taxon>
        <taxon>Cephalochordata</taxon>
        <taxon>Leptocardii</taxon>
        <taxon>Amphioxiformes</taxon>
        <taxon>Branchiostomatidae</taxon>
        <taxon>Branchiostoma</taxon>
    </lineage>
</organism>
<evidence type="ECO:0000313" key="11">
    <source>
        <dbReference type="Proteomes" id="UP000838412"/>
    </source>
</evidence>
<comment type="subcellular location">
    <subcellularLocation>
        <location evidence="1">Nucleus</location>
    </subcellularLocation>
</comment>
<evidence type="ECO:0000256" key="2">
    <source>
        <dbReference type="ARBA" id="ARBA00010849"/>
    </source>
</evidence>
<evidence type="ECO:0000256" key="9">
    <source>
        <dbReference type="SAM" id="MobiDB-lite"/>
    </source>
</evidence>
<evidence type="ECO:0000256" key="5">
    <source>
        <dbReference type="ARBA" id="ARBA00023163"/>
    </source>
</evidence>
<dbReference type="CDD" id="cd22965">
    <property type="entry name" value="DD_DPY30_SDC1"/>
    <property type="match status" value="1"/>
</dbReference>
<evidence type="ECO:0000256" key="6">
    <source>
        <dbReference type="ARBA" id="ARBA00023242"/>
    </source>
</evidence>
<keyword evidence="5" id="KW-0804">Transcription</keyword>
<dbReference type="Gene3D" id="1.20.890.10">
    <property type="entry name" value="cAMP-dependent protein kinase regulatory subunit, dimerization-anchoring domain"/>
    <property type="match status" value="1"/>
</dbReference>
<comment type="similarity">
    <text evidence="2">Belongs to the dpy-30 family.</text>
</comment>
<proteinExistence type="inferred from homology"/>
<dbReference type="FunFam" id="1.20.890.10:FF:000003">
    <property type="entry name" value="protein dpy-30 homolog"/>
    <property type="match status" value="1"/>
</dbReference>
<dbReference type="GO" id="GO:0006325">
    <property type="term" value="P:chromatin organization"/>
    <property type="evidence" value="ECO:0007669"/>
    <property type="project" value="UniProtKB-KW"/>
</dbReference>
<protein>
    <recommendedName>
        <fullName evidence="7">Protein dpy-30 homolog</fullName>
    </recommendedName>
    <alternativeName>
        <fullName evidence="8">Dpy-30-like protein</fullName>
    </alternativeName>
</protein>
<feature type="region of interest" description="Disordered" evidence="9">
    <location>
        <begin position="1"/>
        <end position="33"/>
    </location>
</feature>
<keyword evidence="11" id="KW-1185">Reference proteome</keyword>
<keyword evidence="4" id="KW-0805">Transcription regulation</keyword>
<evidence type="ECO:0000256" key="1">
    <source>
        <dbReference type="ARBA" id="ARBA00004123"/>
    </source>
</evidence>
<evidence type="ECO:0000313" key="10">
    <source>
        <dbReference type="EMBL" id="CAH1262420.1"/>
    </source>
</evidence>
<evidence type="ECO:0000256" key="3">
    <source>
        <dbReference type="ARBA" id="ARBA00022853"/>
    </source>
</evidence>
<dbReference type="Proteomes" id="UP000838412">
    <property type="component" value="Chromosome 4"/>
</dbReference>
<name>A0A8K0EQD9_BRALA</name>